<keyword evidence="3" id="KW-1185">Reference proteome</keyword>
<comment type="caution">
    <text evidence="2">The sequence shown here is derived from an EMBL/GenBank/DDBJ whole genome shotgun (WGS) entry which is preliminary data.</text>
</comment>
<feature type="signal peptide" evidence="1">
    <location>
        <begin position="1"/>
        <end position="22"/>
    </location>
</feature>
<dbReference type="EMBL" id="BGZK01000270">
    <property type="protein sequence ID" value="GBP33140.1"/>
    <property type="molecule type" value="Genomic_DNA"/>
</dbReference>
<organism evidence="2 3">
    <name type="scientific">Eumeta variegata</name>
    <name type="common">Bagworm moth</name>
    <name type="synonym">Eumeta japonica</name>
    <dbReference type="NCBI Taxonomy" id="151549"/>
    <lineage>
        <taxon>Eukaryota</taxon>
        <taxon>Metazoa</taxon>
        <taxon>Ecdysozoa</taxon>
        <taxon>Arthropoda</taxon>
        <taxon>Hexapoda</taxon>
        <taxon>Insecta</taxon>
        <taxon>Pterygota</taxon>
        <taxon>Neoptera</taxon>
        <taxon>Endopterygota</taxon>
        <taxon>Lepidoptera</taxon>
        <taxon>Glossata</taxon>
        <taxon>Ditrysia</taxon>
        <taxon>Tineoidea</taxon>
        <taxon>Psychidae</taxon>
        <taxon>Oiketicinae</taxon>
        <taxon>Eumeta</taxon>
    </lineage>
</organism>
<dbReference type="AlphaFoldDB" id="A0A4C1V3L7"/>
<evidence type="ECO:0000313" key="3">
    <source>
        <dbReference type="Proteomes" id="UP000299102"/>
    </source>
</evidence>
<proteinExistence type="predicted"/>
<protein>
    <submittedName>
        <fullName evidence="2">Uncharacterized protein</fullName>
    </submittedName>
</protein>
<name>A0A4C1V3L7_EUMVA</name>
<reference evidence="2 3" key="1">
    <citation type="journal article" date="2019" name="Commun. Biol.">
        <title>The bagworm genome reveals a unique fibroin gene that provides high tensile strength.</title>
        <authorList>
            <person name="Kono N."/>
            <person name="Nakamura H."/>
            <person name="Ohtoshi R."/>
            <person name="Tomita M."/>
            <person name="Numata K."/>
            <person name="Arakawa K."/>
        </authorList>
    </citation>
    <scope>NUCLEOTIDE SEQUENCE [LARGE SCALE GENOMIC DNA]</scope>
</reference>
<sequence length="137" mass="15279">MLAFHCLQIIAILISKWQLSIPKADNEFSRGTGAAVELYRMNFYDISKLRRDASPPLVAGPRGHDLTLFLRRTPRSWLTDVLRDSCSERKVTLIKGFHLSDGVVTELPKNLSTNSVLRGISEAAVFSESMEICNSAV</sequence>
<keyword evidence="1" id="KW-0732">Signal</keyword>
<evidence type="ECO:0000256" key="1">
    <source>
        <dbReference type="SAM" id="SignalP"/>
    </source>
</evidence>
<accession>A0A4C1V3L7</accession>
<gene>
    <name evidence="2" type="ORF">EVAR_14820_1</name>
</gene>
<feature type="chain" id="PRO_5020021945" evidence="1">
    <location>
        <begin position="23"/>
        <end position="137"/>
    </location>
</feature>
<evidence type="ECO:0000313" key="2">
    <source>
        <dbReference type="EMBL" id="GBP33140.1"/>
    </source>
</evidence>
<dbReference type="Proteomes" id="UP000299102">
    <property type="component" value="Unassembled WGS sequence"/>
</dbReference>